<dbReference type="GeneID" id="59295342"/>
<comment type="caution">
    <text evidence="9">The sequence shown here is derived from an EMBL/GenBank/DDBJ whole genome shotgun (WGS) entry which is preliminary data.</text>
</comment>
<evidence type="ECO:0000256" key="1">
    <source>
        <dbReference type="ARBA" id="ARBA00004141"/>
    </source>
</evidence>
<dbReference type="InterPro" id="IPR003663">
    <property type="entry name" value="Sugar/inositol_transpt"/>
</dbReference>
<feature type="transmembrane region" description="Helical" evidence="7">
    <location>
        <begin position="390"/>
        <end position="413"/>
    </location>
</feature>
<evidence type="ECO:0000256" key="6">
    <source>
        <dbReference type="ARBA" id="ARBA00023136"/>
    </source>
</evidence>
<feature type="transmembrane region" description="Helical" evidence="7">
    <location>
        <begin position="330"/>
        <end position="350"/>
    </location>
</feature>
<keyword evidence="10" id="KW-1185">Reference proteome</keyword>
<proteinExistence type="inferred from homology"/>
<feature type="transmembrane region" description="Helical" evidence="7">
    <location>
        <begin position="136"/>
        <end position="154"/>
    </location>
</feature>
<dbReference type="InterPro" id="IPR005829">
    <property type="entry name" value="Sugar_transporter_CS"/>
</dbReference>
<dbReference type="OrthoDB" id="5296287at2759"/>
<dbReference type="PRINTS" id="PR00171">
    <property type="entry name" value="SUGRTRNSPORT"/>
</dbReference>
<dbReference type="RefSeq" id="XP_037202707.1">
    <property type="nucleotide sequence ID" value="XM_037343072.1"/>
</dbReference>
<keyword evidence="5 7" id="KW-1133">Transmembrane helix</keyword>
<name>A0A8H5QYG8_9HYPO</name>
<dbReference type="Pfam" id="PF00083">
    <property type="entry name" value="Sugar_tr"/>
    <property type="match status" value="1"/>
</dbReference>
<keyword evidence="3" id="KW-0813">Transport</keyword>
<feature type="transmembrane region" description="Helical" evidence="7">
    <location>
        <begin position="166"/>
        <end position="188"/>
    </location>
</feature>
<evidence type="ECO:0000256" key="3">
    <source>
        <dbReference type="ARBA" id="ARBA00022448"/>
    </source>
</evidence>
<comment type="subcellular location">
    <subcellularLocation>
        <location evidence="1">Membrane</location>
        <topology evidence="1">Multi-pass membrane protein</topology>
    </subcellularLocation>
</comment>
<evidence type="ECO:0000256" key="2">
    <source>
        <dbReference type="ARBA" id="ARBA00010992"/>
    </source>
</evidence>
<dbReference type="PROSITE" id="PS50850">
    <property type="entry name" value="MFS"/>
    <property type="match status" value="1"/>
</dbReference>
<feature type="transmembrane region" description="Helical" evidence="7">
    <location>
        <begin position="80"/>
        <end position="98"/>
    </location>
</feature>
<dbReference type="InterPro" id="IPR005828">
    <property type="entry name" value="MFS_sugar_transport-like"/>
</dbReference>
<sequence length="642" mass="71568">MAITKIFTESVLAKYARSIKATPRDLIVNRTLLFSCAVYALAGLPTTWDQGSSSVVPSLPGFQKQFDIESGAKADDIQNFISIIYIGYAIGAALSFFINDRIGRRWSFRLYTAIWIIGQVIASVAPGWSALYAARIISGIGIGSLSVTGPMSIVELAPSEIRGLLTAWYTVVMGIALFTSIFSVYGIFLHMSSSKLQYQIVWFSPAIFMAFAIVASFFVSESPRWLMLVGKREDAVAALVDLRRLPADHPRLQKEIKDIEDSVTGIVSSFAGIVKETFTVPSNLRRLQQALLSYALAQLSGANSVTSYFIPIMSIMGIGGGTSESMFLSGMYGFSKFIFSLIASFFFIDALGRRRSLFIGITLQLISHLYIGVFIKYHQEGPVSSSASRAAIAAVFFHAFGYAVGLFVLPYIFGGELWPNRLRSFGGAVSQTFHWLFIYAVKYSIPSLLKTTNNWGAFLFFAGWCFLALIYVFFMVPEISGLSVEEIDYLFKGSWFNAYKRAQRHPVIDSVEDGKEELSEEPGNLELLDNIFWCIIDDTKFLQDGAIKAVALAGSWKLSNLCVIYDSMYDSMSDSTSRRNNAPILIIIQSPNSSRSRCLRSRPNKAPLNLLPEVYNVFQDISKKGNLYDAEWVMRVKRYWEL</sequence>
<dbReference type="PROSITE" id="PS00216">
    <property type="entry name" value="SUGAR_TRANSPORT_1"/>
    <property type="match status" value="1"/>
</dbReference>
<accession>A0A8H5QYG8</accession>
<dbReference type="SUPFAM" id="SSF103473">
    <property type="entry name" value="MFS general substrate transporter"/>
    <property type="match status" value="1"/>
</dbReference>
<dbReference type="Gene3D" id="1.20.1250.20">
    <property type="entry name" value="MFS general substrate transporter like domains"/>
    <property type="match status" value="1"/>
</dbReference>
<gene>
    <name evidence="9" type="ORF">FTJAE_10249</name>
</gene>
<evidence type="ECO:0000313" key="10">
    <source>
        <dbReference type="Proteomes" id="UP000530670"/>
    </source>
</evidence>
<dbReference type="GO" id="GO:0005351">
    <property type="term" value="F:carbohydrate:proton symporter activity"/>
    <property type="evidence" value="ECO:0007669"/>
    <property type="project" value="TreeGrafter"/>
</dbReference>
<dbReference type="GO" id="GO:0016020">
    <property type="term" value="C:membrane"/>
    <property type="evidence" value="ECO:0007669"/>
    <property type="project" value="UniProtKB-SubCell"/>
</dbReference>
<keyword evidence="6 7" id="KW-0472">Membrane</keyword>
<feature type="transmembrane region" description="Helical" evidence="7">
    <location>
        <begin position="357"/>
        <end position="378"/>
    </location>
</feature>
<dbReference type="Proteomes" id="UP000530670">
    <property type="component" value="Unassembled WGS sequence"/>
</dbReference>
<evidence type="ECO:0000256" key="7">
    <source>
        <dbReference type="SAM" id="Phobius"/>
    </source>
</evidence>
<feature type="transmembrane region" description="Helical" evidence="7">
    <location>
        <begin position="457"/>
        <end position="476"/>
    </location>
</feature>
<dbReference type="PANTHER" id="PTHR48022">
    <property type="entry name" value="PLASTIDIC GLUCOSE TRANSPORTER 4"/>
    <property type="match status" value="1"/>
</dbReference>
<feature type="domain" description="Major facilitator superfamily (MFS) profile" evidence="8">
    <location>
        <begin position="35"/>
        <end position="480"/>
    </location>
</feature>
<reference evidence="9 10" key="1">
    <citation type="submission" date="2020-05" db="EMBL/GenBank/DDBJ databases">
        <title>Identification and distribution of gene clusters putatively required for synthesis of sphingolipid metabolism inhibitors in phylogenetically diverse species of the filamentous fungus Fusarium.</title>
        <authorList>
            <person name="Kim H.-S."/>
            <person name="Busman M."/>
            <person name="Brown D.W."/>
            <person name="Divon H."/>
            <person name="Uhlig S."/>
            <person name="Proctor R.H."/>
        </authorList>
    </citation>
    <scope>NUCLEOTIDE SEQUENCE [LARGE SCALE GENOMIC DNA]</scope>
    <source>
        <strain evidence="9 10">NRRL 66243</strain>
    </source>
</reference>
<keyword evidence="4 7" id="KW-0812">Transmembrane</keyword>
<protein>
    <submittedName>
        <fullName evidence="9">Quinate transport</fullName>
    </submittedName>
</protein>
<evidence type="ECO:0000256" key="4">
    <source>
        <dbReference type="ARBA" id="ARBA00022692"/>
    </source>
</evidence>
<dbReference type="InterPro" id="IPR050360">
    <property type="entry name" value="MFS_Sugar_Transporters"/>
</dbReference>
<comment type="similarity">
    <text evidence="2">Belongs to the major facilitator superfamily. Sugar transporter (TC 2.A.1.1) family.</text>
</comment>
<dbReference type="PANTHER" id="PTHR48022:SF59">
    <property type="entry name" value="MAJOR FACILITATOR SUPERFAMILY (MFS) PROFILE DOMAIN-CONTAINING PROTEIN"/>
    <property type="match status" value="1"/>
</dbReference>
<feature type="transmembrane region" description="Helical" evidence="7">
    <location>
        <begin position="27"/>
        <end position="48"/>
    </location>
</feature>
<dbReference type="EMBL" id="JAAQRI010000238">
    <property type="protein sequence ID" value="KAF5624656.1"/>
    <property type="molecule type" value="Genomic_DNA"/>
</dbReference>
<dbReference type="InterPro" id="IPR036259">
    <property type="entry name" value="MFS_trans_sf"/>
</dbReference>
<dbReference type="InterPro" id="IPR020846">
    <property type="entry name" value="MFS_dom"/>
</dbReference>
<dbReference type="AlphaFoldDB" id="A0A8H5QYG8"/>
<organism evidence="9 10">
    <name type="scientific">Fusarium tjaetaba</name>
    <dbReference type="NCBI Taxonomy" id="1567544"/>
    <lineage>
        <taxon>Eukaryota</taxon>
        <taxon>Fungi</taxon>
        <taxon>Dikarya</taxon>
        <taxon>Ascomycota</taxon>
        <taxon>Pezizomycotina</taxon>
        <taxon>Sordariomycetes</taxon>
        <taxon>Hypocreomycetidae</taxon>
        <taxon>Hypocreales</taxon>
        <taxon>Nectriaceae</taxon>
        <taxon>Fusarium</taxon>
        <taxon>Fusarium fujikuroi species complex</taxon>
    </lineage>
</organism>
<evidence type="ECO:0000256" key="5">
    <source>
        <dbReference type="ARBA" id="ARBA00022989"/>
    </source>
</evidence>
<evidence type="ECO:0000259" key="8">
    <source>
        <dbReference type="PROSITE" id="PS50850"/>
    </source>
</evidence>
<feature type="transmembrane region" description="Helical" evidence="7">
    <location>
        <begin position="110"/>
        <end position="130"/>
    </location>
</feature>
<feature type="transmembrane region" description="Helical" evidence="7">
    <location>
        <begin position="200"/>
        <end position="219"/>
    </location>
</feature>
<evidence type="ECO:0000313" key="9">
    <source>
        <dbReference type="EMBL" id="KAF5624656.1"/>
    </source>
</evidence>
<feature type="transmembrane region" description="Helical" evidence="7">
    <location>
        <begin position="291"/>
        <end position="310"/>
    </location>
</feature>